<accession>A0A0R3VSR2</accession>
<reference evidence="4 5" key="2">
    <citation type="submission" date="2018-11" db="EMBL/GenBank/DDBJ databases">
        <authorList>
            <consortium name="Pathogen Informatics"/>
        </authorList>
    </citation>
    <scope>NUCLEOTIDE SEQUENCE [LARGE SCALE GENOMIC DNA]</scope>
</reference>
<evidence type="ECO:0000256" key="1">
    <source>
        <dbReference type="ARBA" id="ARBA00022723"/>
    </source>
</evidence>
<dbReference type="AlphaFoldDB" id="A0A0R3VSR2"/>
<protein>
    <submittedName>
        <fullName evidence="6">DUF3402 domain-containing protein</fullName>
    </submittedName>
</protein>
<sequence length="648" mass="72155">MTKTPPLSAVKALITEETLDELPTMAFEPSLVAPWTRISSGYPIEIPVCLGAALLCLRDLHESELKEGRSFIDDFSPSAPFDPPNLEEEAEELANWLLDEVTTYAECRQELLSKSARLLFESILLILQRLKVPLYPLSEKTCNLLRKLSLLEPVHPYCMHIIQVLFDKAMAFCADTESRQQSAVVNLEDYSTDIVEFIQKTYSCDNISRQDRLRLTNLFNMRVFQDLYMVTENKTRNIIRVIIRNLIFIIQRYIITVCAELKAKRQETWLLNTISMRPHICEYAIVAIAQRVGPLMFRFARTICMQNELAFGGTKQPKKRGGGGGFGGATKVKTDFAAIEAAAEEAERQQQQRRQMQQQIGGHLKSGADDALETETERFASLRLAYQDTSKDKDPASEMNQQRSEQFERLGMGAGVGSGRPKVIGHSAVSDMKTIESEDANDLRGPSGRKGNQRGLGTFEDTIDTFSRGGNSWLYVSSNRDGDTSDDWDLDPFKARATAGASSSSTRTGLFDLPTESCTSRSGNGGEAKSANTTYSSSSAEPPPMSEEMRLKLQNAKSISSADFAFEDQGSNFDGSQFEGRTSLSSDEYFGRPQPKYQPDYSVELSSIKEGVREGVTKVATRLSALANDFMREVRLASANLSTAFFLH</sequence>
<proteinExistence type="predicted"/>
<name>A0A0R3VSR2_TAEAS</name>
<keyword evidence="2" id="KW-0862">Zinc</keyword>
<evidence type="ECO:0000313" key="4">
    <source>
        <dbReference type="EMBL" id="VDK20470.1"/>
    </source>
</evidence>
<dbReference type="GO" id="GO:0000139">
    <property type="term" value="C:Golgi membrane"/>
    <property type="evidence" value="ECO:0007669"/>
    <property type="project" value="GOC"/>
</dbReference>
<reference evidence="6" key="1">
    <citation type="submission" date="2017-02" db="UniProtKB">
        <authorList>
            <consortium name="WormBaseParasite"/>
        </authorList>
    </citation>
    <scope>IDENTIFICATION</scope>
</reference>
<dbReference type="OrthoDB" id="6229640at2759"/>
<dbReference type="Proteomes" id="UP000282613">
    <property type="component" value="Unassembled WGS sequence"/>
</dbReference>
<dbReference type="WBParaSite" id="TASK_0000021901-mRNA-1">
    <property type="protein sequence ID" value="TASK_0000021901-mRNA-1"/>
    <property type="gene ID" value="TASK_0000021901"/>
</dbReference>
<gene>
    <name evidence="4" type="ORF">TASK_LOCUS220</name>
</gene>
<feature type="region of interest" description="Disordered" evidence="3">
    <location>
        <begin position="343"/>
        <end position="372"/>
    </location>
</feature>
<dbReference type="GO" id="GO:0046872">
    <property type="term" value="F:metal ion binding"/>
    <property type="evidence" value="ECO:0007669"/>
    <property type="project" value="UniProtKB-KW"/>
</dbReference>
<evidence type="ECO:0000256" key="3">
    <source>
        <dbReference type="SAM" id="MobiDB-lite"/>
    </source>
</evidence>
<evidence type="ECO:0000313" key="6">
    <source>
        <dbReference type="WBParaSite" id="TASK_0000021901-mRNA-1"/>
    </source>
</evidence>
<dbReference type="EMBL" id="UYRS01000022">
    <property type="protein sequence ID" value="VDK20470.1"/>
    <property type="molecule type" value="Genomic_DNA"/>
</dbReference>
<organism evidence="6">
    <name type="scientific">Taenia asiatica</name>
    <name type="common">Asian tapeworm</name>
    <dbReference type="NCBI Taxonomy" id="60517"/>
    <lineage>
        <taxon>Eukaryota</taxon>
        <taxon>Metazoa</taxon>
        <taxon>Spiralia</taxon>
        <taxon>Lophotrochozoa</taxon>
        <taxon>Platyhelminthes</taxon>
        <taxon>Cestoda</taxon>
        <taxon>Eucestoda</taxon>
        <taxon>Cyclophyllidea</taxon>
        <taxon>Taeniidae</taxon>
        <taxon>Taenia</taxon>
    </lineage>
</organism>
<feature type="region of interest" description="Disordered" evidence="3">
    <location>
        <begin position="497"/>
        <end position="546"/>
    </location>
</feature>
<dbReference type="STRING" id="60517.A0A0R3VSR2"/>
<dbReference type="PANTHER" id="PTHR45686">
    <property type="entry name" value="ADP-RIBOSYLATION FACTOR GTPASE ACTIVATING PROTEIN 3, ISOFORM H-RELATED"/>
    <property type="match status" value="1"/>
</dbReference>
<keyword evidence="5" id="KW-1185">Reference proteome</keyword>
<keyword evidence="1" id="KW-0479">Metal-binding</keyword>
<dbReference type="PANTHER" id="PTHR45686:SF4">
    <property type="entry name" value="ADP-RIBOSYLATION FACTOR GTPASE ACTIVATING PROTEIN 3, ISOFORM H"/>
    <property type="match status" value="1"/>
</dbReference>
<dbReference type="GO" id="GO:0048205">
    <property type="term" value="P:COPI coating of Golgi vesicle"/>
    <property type="evidence" value="ECO:0007669"/>
    <property type="project" value="TreeGrafter"/>
</dbReference>
<feature type="region of interest" description="Disordered" evidence="3">
    <location>
        <begin position="435"/>
        <end position="462"/>
    </location>
</feature>
<feature type="compositionally biased region" description="Low complexity" evidence="3">
    <location>
        <begin position="497"/>
        <end position="509"/>
    </location>
</feature>
<evidence type="ECO:0000313" key="5">
    <source>
        <dbReference type="Proteomes" id="UP000282613"/>
    </source>
</evidence>
<evidence type="ECO:0000256" key="2">
    <source>
        <dbReference type="ARBA" id="ARBA00022833"/>
    </source>
</evidence>